<sequence>MPEPRLRPTLIVLSAAHDDASAANGDASAPSQIQGFHGTHQNRLDARPTTCRTNIAGAPTHIASRANTKNPASLRRHSTTIAHALRGMRVACTRNTVWHS</sequence>
<keyword evidence="3" id="KW-1185">Reference proteome</keyword>
<feature type="region of interest" description="Disordered" evidence="1">
    <location>
        <begin position="20"/>
        <end position="46"/>
    </location>
</feature>
<organism evidence="2 3">
    <name type="scientific">Phaeosphaeria nodorum (strain SN15 / ATCC MYA-4574 / FGSC 10173)</name>
    <name type="common">Glume blotch fungus</name>
    <name type="synonym">Parastagonospora nodorum</name>
    <dbReference type="NCBI Taxonomy" id="321614"/>
    <lineage>
        <taxon>Eukaryota</taxon>
        <taxon>Fungi</taxon>
        <taxon>Dikarya</taxon>
        <taxon>Ascomycota</taxon>
        <taxon>Pezizomycotina</taxon>
        <taxon>Dothideomycetes</taxon>
        <taxon>Pleosporomycetidae</taxon>
        <taxon>Pleosporales</taxon>
        <taxon>Pleosporineae</taxon>
        <taxon>Phaeosphaeriaceae</taxon>
        <taxon>Parastagonospora</taxon>
    </lineage>
</organism>
<dbReference type="EMBL" id="CP069030">
    <property type="protein sequence ID" value="QRC98254.1"/>
    <property type="molecule type" value="Genomic_DNA"/>
</dbReference>
<dbReference type="VEuPathDB" id="FungiDB:JI435_435520"/>
<gene>
    <name evidence="2" type="ORF">JI435_435520</name>
</gene>
<protein>
    <submittedName>
        <fullName evidence="2">Uncharacterized protein</fullName>
    </submittedName>
</protein>
<proteinExistence type="predicted"/>
<reference evidence="3" key="1">
    <citation type="journal article" date="2021" name="BMC Genomics">
        <title>Chromosome-level genome assembly and manually-curated proteome of model necrotroph Parastagonospora nodorum Sn15 reveals a genome-wide trove of candidate effector homologs, and redundancy of virulence-related functions within an accessory chromosome.</title>
        <authorList>
            <person name="Bertazzoni S."/>
            <person name="Jones D.A.B."/>
            <person name="Phan H.T."/>
            <person name="Tan K.-C."/>
            <person name="Hane J.K."/>
        </authorList>
    </citation>
    <scope>NUCLEOTIDE SEQUENCE [LARGE SCALE GENOMIC DNA]</scope>
    <source>
        <strain evidence="3">SN15 / ATCC MYA-4574 / FGSC 10173)</strain>
    </source>
</reference>
<name>A0A7U2F8C1_PHANO</name>
<evidence type="ECO:0000256" key="1">
    <source>
        <dbReference type="SAM" id="MobiDB-lite"/>
    </source>
</evidence>
<accession>A0A7U2F8C1</accession>
<evidence type="ECO:0000313" key="3">
    <source>
        <dbReference type="Proteomes" id="UP000663193"/>
    </source>
</evidence>
<dbReference type="Proteomes" id="UP000663193">
    <property type="component" value="Chromosome 8"/>
</dbReference>
<evidence type="ECO:0000313" key="2">
    <source>
        <dbReference type="EMBL" id="QRC98254.1"/>
    </source>
</evidence>
<dbReference type="AlphaFoldDB" id="A0A7U2F8C1"/>